<protein>
    <recommendedName>
        <fullName evidence="4">Secreted protein</fullName>
    </recommendedName>
</protein>
<evidence type="ECO:0008006" key="4">
    <source>
        <dbReference type="Google" id="ProtNLM"/>
    </source>
</evidence>
<gene>
    <name evidence="2" type="ORF">GDO78_015940</name>
</gene>
<dbReference type="EMBL" id="WNTK01001746">
    <property type="protein sequence ID" value="KAG9466879.1"/>
    <property type="molecule type" value="Genomic_DNA"/>
</dbReference>
<dbReference type="Proteomes" id="UP000770717">
    <property type="component" value="Unassembled WGS sequence"/>
</dbReference>
<feature type="chain" id="PRO_5035183399" description="Secreted protein" evidence="1">
    <location>
        <begin position="21"/>
        <end position="78"/>
    </location>
</feature>
<dbReference type="AlphaFoldDB" id="A0A8J6JW27"/>
<proteinExistence type="predicted"/>
<organism evidence="2 3">
    <name type="scientific">Eleutherodactylus coqui</name>
    <name type="common">Puerto Rican coqui</name>
    <dbReference type="NCBI Taxonomy" id="57060"/>
    <lineage>
        <taxon>Eukaryota</taxon>
        <taxon>Metazoa</taxon>
        <taxon>Chordata</taxon>
        <taxon>Craniata</taxon>
        <taxon>Vertebrata</taxon>
        <taxon>Euteleostomi</taxon>
        <taxon>Amphibia</taxon>
        <taxon>Batrachia</taxon>
        <taxon>Anura</taxon>
        <taxon>Neobatrachia</taxon>
        <taxon>Hyloidea</taxon>
        <taxon>Eleutherodactylidae</taxon>
        <taxon>Eleutherodactylinae</taxon>
        <taxon>Eleutherodactylus</taxon>
        <taxon>Eleutherodactylus</taxon>
    </lineage>
</organism>
<evidence type="ECO:0000256" key="1">
    <source>
        <dbReference type="SAM" id="SignalP"/>
    </source>
</evidence>
<keyword evidence="3" id="KW-1185">Reference proteome</keyword>
<name>A0A8J6JW27_ELECQ</name>
<sequence>MDFKLTLGLMSMACVDSVQGIQHCLRPVSPAYLHFPGSSIHTDLSTSGFTVLCIVLTAHRPTCAVQFWGGVSVCFFVF</sequence>
<evidence type="ECO:0000313" key="2">
    <source>
        <dbReference type="EMBL" id="KAG9466879.1"/>
    </source>
</evidence>
<comment type="caution">
    <text evidence="2">The sequence shown here is derived from an EMBL/GenBank/DDBJ whole genome shotgun (WGS) entry which is preliminary data.</text>
</comment>
<feature type="signal peptide" evidence="1">
    <location>
        <begin position="1"/>
        <end position="20"/>
    </location>
</feature>
<accession>A0A8J6JW27</accession>
<reference evidence="2" key="1">
    <citation type="thesis" date="2020" institute="ProQuest LLC" country="789 East Eisenhower Parkway, Ann Arbor, MI, USA">
        <title>Comparative Genomics and Chromosome Evolution.</title>
        <authorList>
            <person name="Mudd A.B."/>
        </authorList>
    </citation>
    <scope>NUCLEOTIDE SEQUENCE</scope>
    <source>
        <strain evidence="2">HN-11 Male</strain>
        <tissue evidence="2">Kidney and liver</tissue>
    </source>
</reference>
<evidence type="ECO:0000313" key="3">
    <source>
        <dbReference type="Proteomes" id="UP000770717"/>
    </source>
</evidence>
<keyword evidence="1" id="KW-0732">Signal</keyword>